<keyword evidence="4" id="KW-1185">Reference proteome</keyword>
<organism evidence="3 4">
    <name type="scientific">Streptomyces xinghaiensis</name>
    <dbReference type="NCBI Taxonomy" id="1038928"/>
    <lineage>
        <taxon>Bacteria</taxon>
        <taxon>Bacillati</taxon>
        <taxon>Actinomycetota</taxon>
        <taxon>Actinomycetes</taxon>
        <taxon>Kitasatosporales</taxon>
        <taxon>Streptomycetaceae</taxon>
        <taxon>Streptomyces</taxon>
    </lineage>
</organism>
<evidence type="ECO:0000256" key="1">
    <source>
        <dbReference type="SAM" id="MobiDB-lite"/>
    </source>
</evidence>
<feature type="transmembrane region" description="Helical" evidence="2">
    <location>
        <begin position="118"/>
        <end position="138"/>
    </location>
</feature>
<evidence type="ECO:0000313" key="3">
    <source>
        <dbReference type="EMBL" id="RKM91940.1"/>
    </source>
</evidence>
<gene>
    <name evidence="3" type="ORF">SFRA_026175</name>
</gene>
<keyword evidence="2" id="KW-0472">Membrane</keyword>
<reference evidence="3 4" key="1">
    <citation type="journal article" date="2014" name="Genome Announc.">
        <title>Draft Genome Sequence of Streptomyces fradiae ATCC 19609, a Strain Highly Sensitive to Antibiotics.</title>
        <authorList>
            <person name="Bekker O.B."/>
            <person name="Klimina K.M."/>
            <person name="Vatlin A.A."/>
            <person name="Zakharevich N.V."/>
            <person name="Kasianov A.S."/>
            <person name="Danilenko V.N."/>
        </authorList>
    </citation>
    <scope>NUCLEOTIDE SEQUENCE [LARGE SCALE GENOMIC DNA]</scope>
    <source>
        <strain evidence="3 4">ATCC 19609</strain>
    </source>
</reference>
<keyword evidence="2" id="KW-0812">Transmembrane</keyword>
<feature type="transmembrane region" description="Helical" evidence="2">
    <location>
        <begin position="45"/>
        <end position="66"/>
    </location>
</feature>
<accession>A0A3R7HVT5</accession>
<keyword evidence="2" id="KW-1133">Transmembrane helix</keyword>
<feature type="compositionally biased region" description="Basic and acidic residues" evidence="1">
    <location>
        <begin position="182"/>
        <end position="195"/>
    </location>
</feature>
<protein>
    <submittedName>
        <fullName evidence="3">Extensin</fullName>
    </submittedName>
</protein>
<name>A0A3R7HVT5_9ACTN</name>
<evidence type="ECO:0000313" key="4">
    <source>
        <dbReference type="Proteomes" id="UP000028058"/>
    </source>
</evidence>
<dbReference type="AlphaFoldDB" id="A0A3R7HVT5"/>
<feature type="compositionally biased region" description="Pro residues" evidence="1">
    <location>
        <begin position="154"/>
        <end position="163"/>
    </location>
</feature>
<dbReference type="RefSeq" id="WP_043462335.1">
    <property type="nucleotide sequence ID" value="NZ_CP134822.1"/>
</dbReference>
<proteinExistence type="predicted"/>
<dbReference type="Proteomes" id="UP000028058">
    <property type="component" value="Unassembled WGS sequence"/>
</dbReference>
<dbReference type="OrthoDB" id="3400208at2"/>
<sequence>MKQLATREAIGLLRSMTWVLSAVAILALVFTTVNVTRFATSRGVPLPIAILLDPMIGTALAGVLYVDARLASWGIRPPTWSTALRWGAGCTAALMNSWESLWPDDQIGWPRQADPAAVLLHLTPALLLIALTETIAAYRRTVTDLLSRIGFPAPAAPSPPPTSPTTTADRSTHAPTDPDTTDPDRASADHREGRSDCSAPHADHPVTSGTKNLPPHTRDHAADNPDLASKTQPADDRAGEADVWPLAVALDNAARATTGKPVSIWRLRTDLRIGPQRARQIREQLLAHRPPPPAD</sequence>
<evidence type="ECO:0000256" key="2">
    <source>
        <dbReference type="SAM" id="Phobius"/>
    </source>
</evidence>
<feature type="transmembrane region" description="Helical" evidence="2">
    <location>
        <begin position="12"/>
        <end position="33"/>
    </location>
</feature>
<comment type="caution">
    <text evidence="3">The sequence shown here is derived from an EMBL/GenBank/DDBJ whole genome shotgun (WGS) entry which is preliminary data.</text>
</comment>
<dbReference type="EMBL" id="JNAD02000015">
    <property type="protein sequence ID" value="RKM91940.1"/>
    <property type="molecule type" value="Genomic_DNA"/>
</dbReference>
<feature type="region of interest" description="Disordered" evidence="1">
    <location>
        <begin position="152"/>
        <end position="238"/>
    </location>
</feature>